<proteinExistence type="predicted"/>
<dbReference type="OrthoDB" id="8537043at2"/>
<evidence type="ECO:0000256" key="1">
    <source>
        <dbReference type="SAM" id="Phobius"/>
    </source>
</evidence>
<evidence type="ECO:0008006" key="4">
    <source>
        <dbReference type="Google" id="ProtNLM"/>
    </source>
</evidence>
<keyword evidence="1" id="KW-0472">Membrane</keyword>
<dbReference type="KEGG" id="lsd:EMK97_15435"/>
<keyword evidence="1" id="KW-0812">Transmembrane</keyword>
<feature type="transmembrane region" description="Helical" evidence="1">
    <location>
        <begin position="127"/>
        <end position="144"/>
    </location>
</feature>
<accession>A0A4P6PBE8</accession>
<gene>
    <name evidence="2" type="ORF">EMK97_15435</name>
</gene>
<organism evidence="2 3">
    <name type="scientific">Litorilituus sediminis</name>
    <dbReference type="NCBI Taxonomy" id="718192"/>
    <lineage>
        <taxon>Bacteria</taxon>
        <taxon>Pseudomonadati</taxon>
        <taxon>Pseudomonadota</taxon>
        <taxon>Gammaproteobacteria</taxon>
        <taxon>Alteromonadales</taxon>
        <taxon>Colwelliaceae</taxon>
        <taxon>Litorilituus</taxon>
    </lineage>
</organism>
<reference evidence="2 3" key="1">
    <citation type="submission" date="2018-12" db="EMBL/GenBank/DDBJ databases">
        <title>Complete genome of Litorilituus sediminis.</title>
        <authorList>
            <person name="Liu A."/>
            <person name="Rong J."/>
        </authorList>
    </citation>
    <scope>NUCLEOTIDE SEQUENCE [LARGE SCALE GENOMIC DNA]</scope>
    <source>
        <strain evidence="2 3">JCM 17549</strain>
    </source>
</reference>
<feature type="transmembrane region" description="Helical" evidence="1">
    <location>
        <begin position="27"/>
        <end position="42"/>
    </location>
</feature>
<name>A0A4P6PBE8_9GAMM</name>
<dbReference type="RefSeq" id="WP_130603684.1">
    <property type="nucleotide sequence ID" value="NZ_CP034759.1"/>
</dbReference>
<dbReference type="AlphaFoldDB" id="A0A4P6PBE8"/>
<evidence type="ECO:0000313" key="2">
    <source>
        <dbReference type="EMBL" id="QBG37015.1"/>
    </source>
</evidence>
<dbReference type="Proteomes" id="UP000290244">
    <property type="component" value="Chromosome"/>
</dbReference>
<keyword evidence="3" id="KW-1185">Reference proteome</keyword>
<dbReference type="EMBL" id="CP034759">
    <property type="protein sequence ID" value="QBG37015.1"/>
    <property type="molecule type" value="Genomic_DNA"/>
</dbReference>
<sequence>MKNAIIALLFLAYPVLVYFGLHYVKPSVLAALFALLFIFRHFSQAKYQGKIPHLNVLLFTVLALLAYSAIANSELALKFYPVVVSLSFLSIFAYSLVKPPSVVQIIASRQEQLDDNGVKYTRKVTQVWCVYFIINALIATWTIFHEDQTLWLMYNGLISYILMALLMAVEFLIRKRIKRRNASKA</sequence>
<feature type="transmembrane region" description="Helical" evidence="1">
    <location>
        <begin position="54"/>
        <end position="73"/>
    </location>
</feature>
<evidence type="ECO:0000313" key="3">
    <source>
        <dbReference type="Proteomes" id="UP000290244"/>
    </source>
</evidence>
<protein>
    <recommendedName>
        <fullName evidence="4">DNA gyrase subunit B</fullName>
    </recommendedName>
</protein>
<keyword evidence="1" id="KW-1133">Transmembrane helix</keyword>
<feature type="transmembrane region" description="Helical" evidence="1">
    <location>
        <begin position="150"/>
        <end position="173"/>
    </location>
</feature>
<feature type="transmembrane region" description="Helical" evidence="1">
    <location>
        <begin position="79"/>
        <end position="97"/>
    </location>
</feature>